<name>A0A152A7G2_TIELA</name>
<protein>
    <submittedName>
        <fullName evidence="2">Uncharacterized protein</fullName>
    </submittedName>
</protein>
<evidence type="ECO:0000313" key="3">
    <source>
        <dbReference type="Proteomes" id="UP000076078"/>
    </source>
</evidence>
<dbReference type="EMBL" id="LODT01000004">
    <property type="protein sequence ID" value="KYR02065.1"/>
    <property type="molecule type" value="Genomic_DNA"/>
</dbReference>
<dbReference type="Proteomes" id="UP000076078">
    <property type="component" value="Unassembled WGS sequence"/>
</dbReference>
<keyword evidence="3" id="KW-1185">Reference proteome</keyword>
<dbReference type="AlphaFoldDB" id="A0A152A7G2"/>
<organism evidence="2 3">
    <name type="scientific">Tieghemostelium lacteum</name>
    <name type="common">Slime mold</name>
    <name type="synonym">Dictyostelium lacteum</name>
    <dbReference type="NCBI Taxonomy" id="361077"/>
    <lineage>
        <taxon>Eukaryota</taxon>
        <taxon>Amoebozoa</taxon>
        <taxon>Evosea</taxon>
        <taxon>Eumycetozoa</taxon>
        <taxon>Dictyostelia</taxon>
        <taxon>Dictyosteliales</taxon>
        <taxon>Raperosteliaceae</taxon>
        <taxon>Tieghemostelium</taxon>
    </lineage>
</organism>
<evidence type="ECO:0000256" key="1">
    <source>
        <dbReference type="SAM" id="MobiDB-lite"/>
    </source>
</evidence>
<sequence length="117" mass="12966">MSTTKSINSPLAMNSPSLGSLKSTPIASPRPCSKISNKDNLVLKTTETQRVCPNTLSSSYHQDLTCYDCWSMKEPYDEQICNTKDSLRNSQNGKIKSFILDNNRTGQHDYSGGCNIL</sequence>
<reference evidence="2 3" key="1">
    <citation type="submission" date="2015-12" db="EMBL/GenBank/DDBJ databases">
        <title>Dictyostelia acquired genes for synthesis and detection of signals that induce cell-type specialization by lateral gene transfer from prokaryotes.</title>
        <authorList>
            <person name="Gloeckner G."/>
            <person name="Schaap P."/>
        </authorList>
    </citation>
    <scope>NUCLEOTIDE SEQUENCE [LARGE SCALE GENOMIC DNA]</scope>
    <source>
        <strain evidence="2 3">TK</strain>
    </source>
</reference>
<accession>A0A152A7G2</accession>
<gene>
    <name evidence="2" type="ORF">DLAC_00864</name>
</gene>
<proteinExistence type="predicted"/>
<feature type="region of interest" description="Disordered" evidence="1">
    <location>
        <begin position="1"/>
        <end position="32"/>
    </location>
</feature>
<feature type="compositionally biased region" description="Polar residues" evidence="1">
    <location>
        <begin position="1"/>
        <end position="26"/>
    </location>
</feature>
<comment type="caution">
    <text evidence="2">The sequence shown here is derived from an EMBL/GenBank/DDBJ whole genome shotgun (WGS) entry which is preliminary data.</text>
</comment>
<dbReference type="InParanoid" id="A0A152A7G2"/>
<evidence type="ECO:0000313" key="2">
    <source>
        <dbReference type="EMBL" id="KYR02065.1"/>
    </source>
</evidence>